<dbReference type="InterPro" id="IPR017580">
    <property type="entry name" value="OHCU_decarboxylase-1"/>
</dbReference>
<evidence type="ECO:0000313" key="9">
    <source>
        <dbReference type="Proteomes" id="UP001279642"/>
    </source>
</evidence>
<comment type="pathway">
    <text evidence="2">Purine metabolism; urate degradation; (S)-allantoin from urate: step 3/3.</text>
</comment>
<gene>
    <name evidence="8" type="primary">uraD</name>
    <name evidence="8" type="ORF">SMD27_02010</name>
</gene>
<sequence>MKTIADINRMTVEEFVAAFGDVAEHCPWVARSAAEARPFASRDAMIAAFEAALHSSDEASQLALIRAHPDLATRAELTTDSSREQAGAGLDSLTPEEFSRFTDCNKAHWEKYGFPFIFAVKGASKHDILAAFEARNGNTTREERAVTLDQICRIFRFRIEDRVTL</sequence>
<dbReference type="PANTHER" id="PTHR43466:SF1">
    <property type="entry name" value="2-OXO-4-HYDROXY-4-CARBOXY-5-UREIDOIMIDAZOLINE DECARBOXYLASE-RELATED"/>
    <property type="match status" value="1"/>
</dbReference>
<dbReference type="SUPFAM" id="SSF158694">
    <property type="entry name" value="UraD-Like"/>
    <property type="match status" value="1"/>
</dbReference>
<dbReference type="NCBIfam" id="TIGR03164">
    <property type="entry name" value="UHCUDC"/>
    <property type="match status" value="1"/>
</dbReference>
<dbReference type="InterPro" id="IPR018020">
    <property type="entry name" value="OHCU_decarboxylase"/>
</dbReference>
<keyword evidence="6 8" id="KW-0456">Lyase</keyword>
<evidence type="ECO:0000256" key="5">
    <source>
        <dbReference type="ARBA" id="ARBA00022793"/>
    </source>
</evidence>
<dbReference type="RefSeq" id="WP_320506667.1">
    <property type="nucleotide sequence ID" value="NZ_JAXCLW010000001.1"/>
</dbReference>
<evidence type="ECO:0000256" key="4">
    <source>
        <dbReference type="ARBA" id="ARBA00022631"/>
    </source>
</evidence>
<evidence type="ECO:0000256" key="1">
    <source>
        <dbReference type="ARBA" id="ARBA00001163"/>
    </source>
</evidence>
<evidence type="ECO:0000256" key="6">
    <source>
        <dbReference type="ARBA" id="ARBA00023239"/>
    </source>
</evidence>
<comment type="catalytic activity">
    <reaction evidence="1">
        <text>5-hydroxy-2-oxo-4-ureido-2,5-dihydro-1H-imidazole-5-carboxylate + H(+) = (S)-allantoin + CO2</text>
        <dbReference type="Rhea" id="RHEA:26301"/>
        <dbReference type="ChEBI" id="CHEBI:15378"/>
        <dbReference type="ChEBI" id="CHEBI:15678"/>
        <dbReference type="ChEBI" id="CHEBI:16526"/>
        <dbReference type="ChEBI" id="CHEBI:58639"/>
        <dbReference type="EC" id="4.1.1.97"/>
    </reaction>
</comment>
<keyword evidence="5" id="KW-0210">Decarboxylase</keyword>
<feature type="domain" description="Oxo-4-hydroxy-4-carboxy-5-ureidoimidazoline decarboxylase" evidence="7">
    <location>
        <begin position="8"/>
        <end position="160"/>
    </location>
</feature>
<dbReference type="EC" id="4.1.1.97" evidence="3"/>
<keyword evidence="9" id="KW-1185">Reference proteome</keyword>
<dbReference type="GO" id="GO:0051997">
    <property type="term" value="F:2-oxo-4-hydroxy-4-carboxy-5-ureidoimidazoline decarboxylase activity"/>
    <property type="evidence" value="ECO:0007669"/>
    <property type="project" value="UniProtKB-EC"/>
</dbReference>
<reference evidence="8 9" key="1">
    <citation type="journal article" date="2016" name="Antonie Van Leeuwenhoek">
        <title>Dongia soli sp. nov., isolated from soil from Dokdo, Korea.</title>
        <authorList>
            <person name="Kim D.U."/>
            <person name="Lee H."/>
            <person name="Kim H."/>
            <person name="Kim S.G."/>
            <person name="Ka J.O."/>
        </authorList>
    </citation>
    <scope>NUCLEOTIDE SEQUENCE [LARGE SCALE GENOMIC DNA]</scope>
    <source>
        <strain evidence="8 9">D78</strain>
    </source>
</reference>
<dbReference type="Pfam" id="PF09349">
    <property type="entry name" value="OHCU_decarbox"/>
    <property type="match status" value="1"/>
</dbReference>
<comment type="caution">
    <text evidence="8">The sequence shown here is derived from an EMBL/GenBank/DDBJ whole genome shotgun (WGS) entry which is preliminary data.</text>
</comment>
<evidence type="ECO:0000259" key="7">
    <source>
        <dbReference type="Pfam" id="PF09349"/>
    </source>
</evidence>
<proteinExistence type="predicted"/>
<keyword evidence="4" id="KW-0659">Purine metabolism</keyword>
<organism evidence="8 9">
    <name type="scientific">Dongia soli</name>
    <dbReference type="NCBI Taxonomy" id="600628"/>
    <lineage>
        <taxon>Bacteria</taxon>
        <taxon>Pseudomonadati</taxon>
        <taxon>Pseudomonadota</taxon>
        <taxon>Alphaproteobacteria</taxon>
        <taxon>Rhodospirillales</taxon>
        <taxon>Dongiaceae</taxon>
        <taxon>Dongia</taxon>
    </lineage>
</organism>
<dbReference type="PANTHER" id="PTHR43466">
    <property type="entry name" value="2-OXO-4-HYDROXY-4-CARBOXY-5-UREIDOIMIDAZOLINE DECARBOXYLASE-RELATED"/>
    <property type="match status" value="1"/>
</dbReference>
<name>A0ABU5E5N3_9PROT</name>
<dbReference type="InterPro" id="IPR036778">
    <property type="entry name" value="OHCU_decarboxylase_sf"/>
</dbReference>
<dbReference type="EMBL" id="JAXCLW010000001">
    <property type="protein sequence ID" value="MDY0881608.1"/>
    <property type="molecule type" value="Genomic_DNA"/>
</dbReference>
<evidence type="ECO:0000313" key="8">
    <source>
        <dbReference type="EMBL" id="MDY0881608.1"/>
    </source>
</evidence>
<evidence type="ECO:0000256" key="2">
    <source>
        <dbReference type="ARBA" id="ARBA00004754"/>
    </source>
</evidence>
<dbReference type="Proteomes" id="UP001279642">
    <property type="component" value="Unassembled WGS sequence"/>
</dbReference>
<accession>A0ABU5E5N3</accession>
<protein>
    <recommendedName>
        <fullName evidence="3">2-oxo-4-hydroxy-4-carboxy-5-ureidoimidazoline decarboxylase</fullName>
        <ecNumber evidence="3">4.1.1.97</ecNumber>
    </recommendedName>
</protein>
<evidence type="ECO:0000256" key="3">
    <source>
        <dbReference type="ARBA" id="ARBA00012257"/>
    </source>
</evidence>
<dbReference type="Gene3D" id="1.10.3330.10">
    <property type="entry name" value="Oxo-4-hydroxy-4-carboxy-5-ureidoimidazoline decarboxylase"/>
    <property type="match status" value="1"/>
</dbReference>